<feature type="transmembrane region" description="Helical" evidence="1">
    <location>
        <begin position="267"/>
        <end position="291"/>
    </location>
</feature>
<dbReference type="RefSeq" id="XP_001582859.1">
    <property type="nucleotide sequence ID" value="XM_001582809.1"/>
</dbReference>
<dbReference type="VEuPathDB" id="TrichDB:TVAGG3_0957370"/>
<dbReference type="KEGG" id="tva:5467425"/>
<feature type="transmembrane region" description="Helical" evidence="1">
    <location>
        <begin position="237"/>
        <end position="260"/>
    </location>
</feature>
<feature type="transmembrane region" description="Helical" evidence="1">
    <location>
        <begin position="103"/>
        <end position="122"/>
    </location>
</feature>
<dbReference type="Proteomes" id="UP000001542">
    <property type="component" value="Unassembled WGS sequence"/>
</dbReference>
<feature type="transmembrane region" description="Helical" evidence="1">
    <location>
        <begin position="168"/>
        <end position="187"/>
    </location>
</feature>
<feature type="transmembrane region" description="Helical" evidence="1">
    <location>
        <begin position="207"/>
        <end position="225"/>
    </location>
</feature>
<reference evidence="2" key="1">
    <citation type="submission" date="2006-10" db="EMBL/GenBank/DDBJ databases">
        <authorList>
            <person name="Amadeo P."/>
            <person name="Zhao Q."/>
            <person name="Wortman J."/>
            <person name="Fraser-Liggett C."/>
            <person name="Carlton J."/>
        </authorList>
    </citation>
    <scope>NUCLEOTIDE SEQUENCE</scope>
    <source>
        <strain evidence="2">G3</strain>
    </source>
</reference>
<sequence>MNEVEITSSSSLTFRDSLGTNTLQRCASSLLTYSKSRIGMNVLIFVHTFFSPLQLLASSFILPYFNTLDSADYSSEIRKFFCFFVRILDYDTTFEKIMLCQRIVFFVIIILFIGNVSVYFSLYYFKRRLFSISNLGFCCMHFICRFFLPWSASLFTISIFDLFRKQDFTSFIISLIAFIIDLFFVLYGNSTLTCAPTFYPGVGARWVENNLGDILTTAIFIIIEAEHNFSYNKITDTVLSCIVVGLFIIIFSSYCNGLVFTYMQVNAFIWAISFITIVNYIWDILFTAGVVSSFSSFQITMIVIYPVYKLSYIIALHVNNRILVKIMEAEEQGFAFLDIHCPTKWVNYCCIGFELSNYNLAMIKFGMDKFQNDTITARTYLRFAMLYPNLQTAELSYGLGELEKRAKGNIFDLIILSTFKMEIAKRDDGTNYTKARYIDITKSFVSSFLSYTVQFWKEINASRSNRAISLAMETHERYKAAINMIKELKISGSYIQFLRTSLPLPFFGAPLYVDDQITSDSRKMFHMPSNTTESTESNELQKQPYYLTGKTVHETLAKRFLILQKLVLIIPYISSLLIIVFSFTIVHSIQLYPTNILYLYEKFTNVSNNISSMLYASSTGYYIEQENLNNSMFLNGYSKNLFSTQLLNHTQDINDISLNVTSQLDKLYTTFSTFKYLNLTQFILDQGMTEFVFSDETTRNFTLFPAILNTLIYSSYLYNVTDSEFLSSFRNSFTVVNTIMKFISNSIFPIKESMVHNMHSKVMDILYSAYVVLSILFIVNLFFIIYLNKAYEKYFHTLMMIPKNRISLMIEKIEHLMHKSSRISSKIESPKAFYLK</sequence>
<dbReference type="EMBL" id="DS113187">
    <property type="protein sequence ID" value="EAY21873.1"/>
    <property type="molecule type" value="Genomic_DNA"/>
</dbReference>
<keyword evidence="3" id="KW-1185">Reference proteome</keyword>
<feature type="transmembrane region" description="Helical" evidence="1">
    <location>
        <begin position="129"/>
        <end position="148"/>
    </location>
</feature>
<reference evidence="2" key="2">
    <citation type="journal article" date="2007" name="Science">
        <title>Draft genome sequence of the sexually transmitted pathogen Trichomonas vaginalis.</title>
        <authorList>
            <person name="Carlton J.M."/>
            <person name="Hirt R.P."/>
            <person name="Silva J.C."/>
            <person name="Delcher A.L."/>
            <person name="Schatz M."/>
            <person name="Zhao Q."/>
            <person name="Wortman J.R."/>
            <person name="Bidwell S.L."/>
            <person name="Alsmark U.C.M."/>
            <person name="Besteiro S."/>
            <person name="Sicheritz-Ponten T."/>
            <person name="Noel C.J."/>
            <person name="Dacks J.B."/>
            <person name="Foster P.G."/>
            <person name="Simillion C."/>
            <person name="Van de Peer Y."/>
            <person name="Miranda-Saavedra D."/>
            <person name="Barton G.J."/>
            <person name="Westrop G.D."/>
            <person name="Mueller S."/>
            <person name="Dessi D."/>
            <person name="Fiori P.L."/>
            <person name="Ren Q."/>
            <person name="Paulsen I."/>
            <person name="Zhang H."/>
            <person name="Bastida-Corcuera F.D."/>
            <person name="Simoes-Barbosa A."/>
            <person name="Brown M.T."/>
            <person name="Hayes R.D."/>
            <person name="Mukherjee M."/>
            <person name="Okumura C.Y."/>
            <person name="Schneider R."/>
            <person name="Smith A.J."/>
            <person name="Vanacova S."/>
            <person name="Villalvazo M."/>
            <person name="Haas B.J."/>
            <person name="Pertea M."/>
            <person name="Feldblyum T.V."/>
            <person name="Utterback T.R."/>
            <person name="Shu C.L."/>
            <person name="Osoegawa K."/>
            <person name="de Jong P.J."/>
            <person name="Hrdy I."/>
            <person name="Horvathova L."/>
            <person name="Zubacova Z."/>
            <person name="Dolezal P."/>
            <person name="Malik S.B."/>
            <person name="Logsdon J.M. Jr."/>
            <person name="Henze K."/>
            <person name="Gupta A."/>
            <person name="Wang C.C."/>
            <person name="Dunne R.L."/>
            <person name="Upcroft J.A."/>
            <person name="Upcroft P."/>
            <person name="White O."/>
            <person name="Salzberg S.L."/>
            <person name="Tang P."/>
            <person name="Chiu C.-H."/>
            <person name="Lee Y.-S."/>
            <person name="Embley T.M."/>
            <person name="Coombs G.H."/>
            <person name="Mottram J.C."/>
            <person name="Tachezy J."/>
            <person name="Fraser-Liggett C.M."/>
            <person name="Johnson P.J."/>
        </authorList>
    </citation>
    <scope>NUCLEOTIDE SEQUENCE [LARGE SCALE GENOMIC DNA]</scope>
    <source>
        <strain evidence="2">G3</strain>
    </source>
</reference>
<dbReference type="InParanoid" id="A2DCD6"/>
<protein>
    <submittedName>
        <fullName evidence="2">Uncharacterized protein</fullName>
    </submittedName>
</protein>
<organism evidence="2 3">
    <name type="scientific">Trichomonas vaginalis (strain ATCC PRA-98 / G3)</name>
    <dbReference type="NCBI Taxonomy" id="412133"/>
    <lineage>
        <taxon>Eukaryota</taxon>
        <taxon>Metamonada</taxon>
        <taxon>Parabasalia</taxon>
        <taxon>Trichomonadida</taxon>
        <taxon>Trichomonadidae</taxon>
        <taxon>Trichomonas</taxon>
    </lineage>
</organism>
<proteinExistence type="predicted"/>
<feature type="transmembrane region" description="Helical" evidence="1">
    <location>
        <begin position="297"/>
        <end position="318"/>
    </location>
</feature>
<feature type="transmembrane region" description="Helical" evidence="1">
    <location>
        <begin position="765"/>
        <end position="787"/>
    </location>
</feature>
<keyword evidence="1" id="KW-0812">Transmembrane</keyword>
<keyword evidence="1" id="KW-1133">Transmembrane helix</keyword>
<keyword evidence="1" id="KW-0472">Membrane</keyword>
<evidence type="ECO:0000256" key="1">
    <source>
        <dbReference type="SAM" id="Phobius"/>
    </source>
</evidence>
<dbReference type="VEuPathDB" id="TrichDB:TVAG_249330"/>
<evidence type="ECO:0000313" key="2">
    <source>
        <dbReference type="EMBL" id="EAY21873.1"/>
    </source>
</evidence>
<feature type="transmembrane region" description="Helical" evidence="1">
    <location>
        <begin position="566"/>
        <end position="586"/>
    </location>
</feature>
<evidence type="ECO:0000313" key="3">
    <source>
        <dbReference type="Proteomes" id="UP000001542"/>
    </source>
</evidence>
<dbReference type="AlphaFoldDB" id="A2DCD6"/>
<name>A2DCD6_TRIV3</name>
<accession>A2DCD6</accession>
<feature type="transmembrane region" description="Helical" evidence="1">
    <location>
        <begin position="42"/>
        <end position="65"/>
    </location>
</feature>
<gene>
    <name evidence="2" type="ORF">TVAG_249330</name>
</gene>